<protein>
    <submittedName>
        <fullName evidence="1">Uncharacterized protein</fullName>
    </submittedName>
</protein>
<proteinExistence type="predicted"/>
<reference evidence="2" key="1">
    <citation type="journal article" date="2023" name="Front. Plant Sci.">
        <title>Chromosomal-level genome assembly of Melastoma candidum provides insights into trichome evolution.</title>
        <authorList>
            <person name="Zhong Y."/>
            <person name="Wu W."/>
            <person name="Sun C."/>
            <person name="Zou P."/>
            <person name="Liu Y."/>
            <person name="Dai S."/>
            <person name="Zhou R."/>
        </authorList>
    </citation>
    <scope>NUCLEOTIDE SEQUENCE [LARGE SCALE GENOMIC DNA]</scope>
</reference>
<evidence type="ECO:0000313" key="2">
    <source>
        <dbReference type="Proteomes" id="UP001057402"/>
    </source>
</evidence>
<gene>
    <name evidence="1" type="ORF">MLD38_019544</name>
</gene>
<evidence type="ECO:0000313" key="1">
    <source>
        <dbReference type="EMBL" id="KAI4371289.1"/>
    </source>
</evidence>
<name>A0ACB9QXB9_9MYRT</name>
<accession>A0ACB9QXB9</accession>
<sequence length="73" mass="7499">MGDVVGDRLGEGAVVPSEGGMDVDTPRESVEAVGEEGARMAERNFGTGRTQSRGEGPVGRRKTVVADVVGGLK</sequence>
<keyword evidence="2" id="KW-1185">Reference proteome</keyword>
<dbReference type="Proteomes" id="UP001057402">
    <property type="component" value="Chromosome 5"/>
</dbReference>
<organism evidence="1 2">
    <name type="scientific">Melastoma candidum</name>
    <dbReference type="NCBI Taxonomy" id="119954"/>
    <lineage>
        <taxon>Eukaryota</taxon>
        <taxon>Viridiplantae</taxon>
        <taxon>Streptophyta</taxon>
        <taxon>Embryophyta</taxon>
        <taxon>Tracheophyta</taxon>
        <taxon>Spermatophyta</taxon>
        <taxon>Magnoliopsida</taxon>
        <taxon>eudicotyledons</taxon>
        <taxon>Gunneridae</taxon>
        <taxon>Pentapetalae</taxon>
        <taxon>rosids</taxon>
        <taxon>malvids</taxon>
        <taxon>Myrtales</taxon>
        <taxon>Melastomataceae</taxon>
        <taxon>Melastomatoideae</taxon>
        <taxon>Melastomateae</taxon>
        <taxon>Melastoma</taxon>
    </lineage>
</organism>
<comment type="caution">
    <text evidence="1">The sequence shown here is derived from an EMBL/GenBank/DDBJ whole genome shotgun (WGS) entry which is preliminary data.</text>
</comment>
<dbReference type="EMBL" id="CM042884">
    <property type="protein sequence ID" value="KAI4371289.1"/>
    <property type="molecule type" value="Genomic_DNA"/>
</dbReference>